<evidence type="ECO:0000256" key="1">
    <source>
        <dbReference type="ARBA" id="ARBA00023015"/>
    </source>
</evidence>
<comment type="caution">
    <text evidence="5">The sequence shown here is derived from an EMBL/GenBank/DDBJ whole genome shotgun (WGS) entry which is preliminary data.</text>
</comment>
<dbReference type="InterPro" id="IPR036390">
    <property type="entry name" value="WH_DNA-bd_sf"/>
</dbReference>
<reference evidence="5" key="1">
    <citation type="submission" date="2016-10" db="EMBL/GenBank/DDBJ databases">
        <title>Sequence of Gallionella enrichment culture.</title>
        <authorList>
            <person name="Poehlein A."/>
            <person name="Muehling M."/>
            <person name="Daniel R."/>
        </authorList>
    </citation>
    <scope>NUCLEOTIDE SEQUENCE</scope>
</reference>
<evidence type="ECO:0000313" key="5">
    <source>
        <dbReference type="EMBL" id="OIR01726.1"/>
    </source>
</evidence>
<accession>A0A1J5SNS8</accession>
<keyword evidence="1" id="KW-0805">Transcription regulation</keyword>
<name>A0A1J5SNS8_9ZZZZ</name>
<dbReference type="GO" id="GO:0003677">
    <property type="term" value="F:DNA binding"/>
    <property type="evidence" value="ECO:0007669"/>
    <property type="project" value="UniProtKB-KW"/>
</dbReference>
<feature type="domain" description="HTH gntR-type" evidence="4">
    <location>
        <begin position="14"/>
        <end position="81"/>
    </location>
</feature>
<keyword evidence="2" id="KW-0238">DNA-binding</keyword>
<dbReference type="PANTHER" id="PTHR43537">
    <property type="entry name" value="TRANSCRIPTIONAL REGULATOR, GNTR FAMILY"/>
    <property type="match status" value="1"/>
</dbReference>
<keyword evidence="3" id="KW-0804">Transcription</keyword>
<dbReference type="PROSITE" id="PS50949">
    <property type="entry name" value="HTH_GNTR"/>
    <property type="match status" value="1"/>
</dbReference>
<evidence type="ECO:0000256" key="3">
    <source>
        <dbReference type="ARBA" id="ARBA00023163"/>
    </source>
</evidence>
<sequence>MATPVPLAPLARDASQTDRAVLGIRDLVLRGEFKAGERLPELALAELLGVSRTPIRAALQKLAEEGLLEPATSTGYLVRSFSDNDIFDAIEVRGTIEGLAARLAAERGVSKLVLDEMRDTLAQIDSTLTKASPGGAHLSRYSALNGRFHALLLDASGSAMVARALARVTSLPFAAADAFVAGQGEIPGSLEILRVAQLQHHEIVDAIEARSSARAEPLVREHARNARKNLELALRNGDAMKRFPGAPLIRRRGGA</sequence>
<dbReference type="InterPro" id="IPR008920">
    <property type="entry name" value="TF_FadR/GntR_C"/>
</dbReference>
<dbReference type="SUPFAM" id="SSF46785">
    <property type="entry name" value="Winged helix' DNA-binding domain"/>
    <property type="match status" value="1"/>
</dbReference>
<dbReference type="EMBL" id="MLJW01000081">
    <property type="protein sequence ID" value="OIR01726.1"/>
    <property type="molecule type" value="Genomic_DNA"/>
</dbReference>
<organism evidence="5">
    <name type="scientific">mine drainage metagenome</name>
    <dbReference type="NCBI Taxonomy" id="410659"/>
    <lineage>
        <taxon>unclassified sequences</taxon>
        <taxon>metagenomes</taxon>
        <taxon>ecological metagenomes</taxon>
    </lineage>
</organism>
<dbReference type="AlphaFoldDB" id="A0A1J5SNS8"/>
<dbReference type="Pfam" id="PF07729">
    <property type="entry name" value="FCD"/>
    <property type="match status" value="1"/>
</dbReference>
<dbReference type="GO" id="GO:0003700">
    <property type="term" value="F:DNA-binding transcription factor activity"/>
    <property type="evidence" value="ECO:0007669"/>
    <property type="project" value="InterPro"/>
</dbReference>
<evidence type="ECO:0000259" key="4">
    <source>
        <dbReference type="PROSITE" id="PS50949"/>
    </source>
</evidence>
<dbReference type="Gene3D" id="1.10.10.10">
    <property type="entry name" value="Winged helix-like DNA-binding domain superfamily/Winged helix DNA-binding domain"/>
    <property type="match status" value="1"/>
</dbReference>
<dbReference type="PANTHER" id="PTHR43537:SF49">
    <property type="entry name" value="TRANSCRIPTIONAL REGULATORY PROTEIN"/>
    <property type="match status" value="1"/>
</dbReference>
<evidence type="ECO:0000256" key="2">
    <source>
        <dbReference type="ARBA" id="ARBA00023125"/>
    </source>
</evidence>
<dbReference type="SMART" id="SM00345">
    <property type="entry name" value="HTH_GNTR"/>
    <property type="match status" value="1"/>
</dbReference>
<dbReference type="InterPro" id="IPR036388">
    <property type="entry name" value="WH-like_DNA-bd_sf"/>
</dbReference>
<dbReference type="Pfam" id="PF00392">
    <property type="entry name" value="GntR"/>
    <property type="match status" value="1"/>
</dbReference>
<dbReference type="SUPFAM" id="SSF48008">
    <property type="entry name" value="GntR ligand-binding domain-like"/>
    <property type="match status" value="1"/>
</dbReference>
<dbReference type="InterPro" id="IPR011711">
    <property type="entry name" value="GntR_C"/>
</dbReference>
<gene>
    <name evidence="5" type="primary">glcC_4</name>
    <name evidence="5" type="ORF">GALL_162280</name>
</gene>
<protein>
    <submittedName>
        <fullName evidence="5">Glc operon transcriptional activator</fullName>
    </submittedName>
</protein>
<proteinExistence type="predicted"/>
<dbReference type="SMART" id="SM00895">
    <property type="entry name" value="FCD"/>
    <property type="match status" value="1"/>
</dbReference>
<dbReference type="InterPro" id="IPR000524">
    <property type="entry name" value="Tscrpt_reg_HTH_GntR"/>
</dbReference>
<dbReference type="PRINTS" id="PR00035">
    <property type="entry name" value="HTHGNTR"/>
</dbReference>
<dbReference type="Gene3D" id="1.20.120.530">
    <property type="entry name" value="GntR ligand-binding domain-like"/>
    <property type="match status" value="1"/>
</dbReference>